<accession>A0A1Y1S983</accession>
<gene>
    <name evidence="2" type="ORF">ECANGB1_1667</name>
</gene>
<dbReference type="AlphaFoldDB" id="A0A1Y1S983"/>
<evidence type="ECO:0000313" key="3">
    <source>
        <dbReference type="Proteomes" id="UP000192639"/>
    </source>
</evidence>
<evidence type="ECO:0000313" key="2">
    <source>
        <dbReference type="EMBL" id="ORD95012.1"/>
    </source>
</evidence>
<proteinExistence type="predicted"/>
<dbReference type="VEuPathDB" id="MicrosporidiaDB:ECANGB1_1667"/>
<feature type="region of interest" description="Disordered" evidence="1">
    <location>
        <begin position="1"/>
        <end position="21"/>
    </location>
</feature>
<protein>
    <submittedName>
        <fullName evidence="2">Uncharacterized protein</fullName>
    </submittedName>
</protein>
<feature type="compositionally biased region" description="Polar residues" evidence="1">
    <location>
        <begin position="1"/>
        <end position="20"/>
    </location>
</feature>
<evidence type="ECO:0000256" key="1">
    <source>
        <dbReference type="SAM" id="MobiDB-lite"/>
    </source>
</evidence>
<dbReference type="Proteomes" id="UP000192639">
    <property type="component" value="Unassembled WGS sequence"/>
</dbReference>
<keyword evidence="3" id="KW-1185">Reference proteome</keyword>
<dbReference type="EMBL" id="LWDP01000005">
    <property type="protein sequence ID" value="ORD95012.1"/>
    <property type="molecule type" value="Genomic_DNA"/>
</dbReference>
<sequence>MAGDSSNEGISDFSGESSSDPFEFNEDYEILLSQKQQIFEMRNELLDLKTRGFDSLNDQNKKLIKVFLGYVYKLGMLDDEMINAMTDRIIEGNYEGVMIEVLSKRVLNKGEIMDYLKK</sequence>
<name>A0A1Y1S983_9MICR</name>
<reference evidence="2 3" key="1">
    <citation type="journal article" date="2017" name="Environ. Microbiol.">
        <title>Decay of the glycolytic pathway and adaptation to intranuclear parasitism within Enterocytozoonidae microsporidia.</title>
        <authorList>
            <person name="Wiredu Boakye D."/>
            <person name="Jaroenlak P."/>
            <person name="Prachumwat A."/>
            <person name="Williams T.A."/>
            <person name="Bateman K.S."/>
            <person name="Itsathitphaisarn O."/>
            <person name="Sritunyalucksana K."/>
            <person name="Paszkiewicz K.H."/>
            <person name="Moore K.A."/>
            <person name="Stentiford G.D."/>
            <person name="Williams B.A."/>
        </authorList>
    </citation>
    <scope>NUCLEOTIDE SEQUENCE [LARGE SCALE GENOMIC DNA]</scope>
    <source>
        <strain evidence="2 3">GB1</strain>
    </source>
</reference>
<organism evidence="2 3">
    <name type="scientific">Enterospora canceri</name>
    <dbReference type="NCBI Taxonomy" id="1081671"/>
    <lineage>
        <taxon>Eukaryota</taxon>
        <taxon>Fungi</taxon>
        <taxon>Fungi incertae sedis</taxon>
        <taxon>Microsporidia</taxon>
        <taxon>Enterocytozoonidae</taxon>
        <taxon>Enterospora</taxon>
    </lineage>
</organism>
<comment type="caution">
    <text evidence="2">The sequence shown here is derived from an EMBL/GenBank/DDBJ whole genome shotgun (WGS) entry which is preliminary data.</text>
</comment>